<dbReference type="EMBL" id="OZ004258">
    <property type="protein sequence ID" value="CAK7913604.1"/>
    <property type="molecule type" value="Genomic_DNA"/>
</dbReference>
<keyword evidence="6" id="KW-1185">Reference proteome</keyword>
<evidence type="ECO:0000313" key="6">
    <source>
        <dbReference type="Proteomes" id="UP001497600"/>
    </source>
</evidence>
<accession>A0ABP0EFN9</accession>
<feature type="domain" description="Utp8 beta-propeller" evidence="3">
    <location>
        <begin position="1"/>
        <end position="377"/>
    </location>
</feature>
<keyword evidence="1" id="KW-0175">Coiled coil</keyword>
<protein>
    <submittedName>
        <fullName evidence="5">U3 small nucleolar RNA-associated protein 8</fullName>
    </submittedName>
</protein>
<name>A0ABP0EFN9_9ASCO</name>
<feature type="coiled-coil region" evidence="1">
    <location>
        <begin position="634"/>
        <end position="661"/>
    </location>
</feature>
<reference evidence="5 6" key="1">
    <citation type="submission" date="2024-01" db="EMBL/GenBank/DDBJ databases">
        <authorList>
            <consortium name="Genoscope - CEA"/>
            <person name="William W."/>
        </authorList>
    </citation>
    <scope>NUCLEOTIDE SEQUENCE [LARGE SCALE GENOMIC DNA]</scope>
    <source>
        <strain evidence="5 6">29B2s-10</strain>
    </source>
</reference>
<dbReference type="Pfam" id="PF10395">
    <property type="entry name" value="Utp8_b_propeller"/>
    <property type="match status" value="1"/>
</dbReference>
<evidence type="ECO:0000259" key="4">
    <source>
        <dbReference type="Pfam" id="PF22542"/>
    </source>
</evidence>
<gene>
    <name evidence="5" type="primary">UTP8</name>
    <name evidence="5" type="ORF">CAAN4_F12486</name>
</gene>
<evidence type="ECO:0000256" key="2">
    <source>
        <dbReference type="SAM" id="MobiDB-lite"/>
    </source>
</evidence>
<proteinExistence type="predicted"/>
<organism evidence="5 6">
    <name type="scientific">[Candida] anglica</name>
    <dbReference type="NCBI Taxonomy" id="148631"/>
    <lineage>
        <taxon>Eukaryota</taxon>
        <taxon>Fungi</taxon>
        <taxon>Dikarya</taxon>
        <taxon>Ascomycota</taxon>
        <taxon>Saccharomycotina</taxon>
        <taxon>Pichiomycetes</taxon>
        <taxon>Debaryomycetaceae</taxon>
        <taxon>Kurtzmaniella</taxon>
    </lineage>
</organism>
<dbReference type="Pfam" id="PF22542">
    <property type="entry name" value="Utp8_C"/>
    <property type="match status" value="1"/>
</dbReference>
<feature type="compositionally biased region" description="Basic residues" evidence="2">
    <location>
        <begin position="676"/>
        <end position="687"/>
    </location>
</feature>
<evidence type="ECO:0000256" key="1">
    <source>
        <dbReference type="SAM" id="Coils"/>
    </source>
</evidence>
<feature type="domain" description="Utp8 C-terminal" evidence="4">
    <location>
        <begin position="395"/>
        <end position="742"/>
    </location>
</feature>
<dbReference type="InterPro" id="IPR018843">
    <property type="entry name" value="Utp8_b-prop"/>
</dbReference>
<feature type="region of interest" description="Disordered" evidence="2">
    <location>
        <begin position="672"/>
        <end position="699"/>
    </location>
</feature>
<dbReference type="InterPro" id="IPR053881">
    <property type="entry name" value="Utp8_C"/>
</dbReference>
<evidence type="ECO:0000259" key="3">
    <source>
        <dbReference type="Pfam" id="PF10395"/>
    </source>
</evidence>
<evidence type="ECO:0000313" key="5">
    <source>
        <dbReference type="EMBL" id="CAK7913604.1"/>
    </source>
</evidence>
<sequence length="742" mass="83370">MASLTDSFPLVTLPRISDIRLAQKAVVARPRLANQVVLDVGISRSAICSYILKPTPKLVWSHALSPTTVVDCIDVVELESSAKRFAVGLTDRKSHKLLYILRDGETTSTKTIKTSSKIISTSFSSDREHVYLVLEDCTMQVYKFSVDNEQDDEDNVEIDENINEPIYSNLNKLRNSHVLYHEFIDEGFGLGAKDGLLLLVELVNKKVQVRLLSLDLVNSLEVKTFVLEEVYDDSHFAYESTSGVLYRYSVKSSTLSTYALPNFKLVKTISLAKRFPSTSADSVSIACPAPSRLLLSFDDSVYLLNTKYESILDVHQQEDSNKLVIQSTLSVKGNSLKTSNTFAVYLSHNSKKNDTNLNIINVNVGLGTLNECLGKGFNQISTPKTSTTANISSTFQGLSDLLQDQFVAESSKLSVELSEIYTTLKAAYEEESINKWERIVIPYLKGESWQSIKKSVSANKPYKKKNYEFQVFEVEKDRIIDYNFIHAVVSLIFDKPSSDGSLQFKSSFVPEHSLTYLLTHPLYPHEYARGLLALFDSVQNLRLLRQAVITCPNLSCLEITKQLQNSNDEIFQDVVNRLIDEYSVNQITSTLLDILKSSSNFNLEYVVKKCFALDIGWEIIPAVIDAGGLFGWSQSLIDNVIEDVENQLESLNQNSYNLTLTSQALLLNSTSDVNKKSKKSKKPKKKSQSQQKEDENIIESNKQQDQLNSILTINNTSRKNLLDDGISISKKIPFYSVEKLVL</sequence>
<dbReference type="Proteomes" id="UP001497600">
    <property type="component" value="Chromosome F"/>
</dbReference>
<dbReference type="SUPFAM" id="SSF69322">
    <property type="entry name" value="Tricorn protease domain 2"/>
    <property type="match status" value="1"/>
</dbReference>